<dbReference type="EMBL" id="BLBS01000039">
    <property type="protein sequence ID" value="GET89937.1"/>
    <property type="molecule type" value="Genomic_DNA"/>
</dbReference>
<dbReference type="Proteomes" id="UP000419144">
    <property type="component" value="Unassembled WGS sequence"/>
</dbReference>
<reference evidence="3" key="1">
    <citation type="submission" date="2019-11" db="EMBL/GenBank/DDBJ databases">
        <title>Leishmania tarentolae CDS.</title>
        <authorList>
            <person name="Goto Y."/>
            <person name="Yamagishi J."/>
        </authorList>
    </citation>
    <scope>NUCLEOTIDE SEQUENCE [LARGE SCALE GENOMIC DNA]</scope>
    <source>
        <strain evidence="3">Parrot Tar II</strain>
    </source>
</reference>
<evidence type="ECO:0000313" key="3">
    <source>
        <dbReference type="EMBL" id="GET89937.1"/>
    </source>
</evidence>
<dbReference type="SUPFAM" id="SSF53383">
    <property type="entry name" value="PLP-dependent transferases"/>
    <property type="match status" value="1"/>
</dbReference>
<accession>A0A640KQY9</accession>
<dbReference type="PANTHER" id="PTHR43092">
    <property type="entry name" value="L-CYSTEINE DESULFHYDRASE"/>
    <property type="match status" value="1"/>
</dbReference>
<evidence type="ECO:0008006" key="5">
    <source>
        <dbReference type="Google" id="ProtNLM"/>
    </source>
</evidence>
<keyword evidence="1" id="KW-0663">Pyridoxal phosphate</keyword>
<dbReference type="InterPro" id="IPR015421">
    <property type="entry name" value="PyrdxlP-dep_Trfase_major"/>
</dbReference>
<evidence type="ECO:0000313" key="4">
    <source>
        <dbReference type="Proteomes" id="UP000419144"/>
    </source>
</evidence>
<organism evidence="3 4">
    <name type="scientific">Leishmania tarentolae</name>
    <name type="common">Sauroleishmania tarentolae</name>
    <dbReference type="NCBI Taxonomy" id="5689"/>
    <lineage>
        <taxon>Eukaryota</taxon>
        <taxon>Discoba</taxon>
        <taxon>Euglenozoa</taxon>
        <taxon>Kinetoplastea</taxon>
        <taxon>Metakinetoplastina</taxon>
        <taxon>Trypanosomatida</taxon>
        <taxon>Trypanosomatidae</taxon>
        <taxon>Leishmaniinae</taxon>
        <taxon>Leishmania</taxon>
        <taxon>lizard Leishmania</taxon>
    </lineage>
</organism>
<dbReference type="OrthoDB" id="5978656at2759"/>
<dbReference type="InterPro" id="IPR015424">
    <property type="entry name" value="PyrdxlP-dep_Trfase"/>
</dbReference>
<dbReference type="VEuPathDB" id="TriTrypDB:LtaPh_2802100"/>
<evidence type="ECO:0000256" key="2">
    <source>
        <dbReference type="SAM" id="MobiDB-lite"/>
    </source>
</evidence>
<dbReference type="PANTHER" id="PTHR43092:SF2">
    <property type="entry name" value="HERCYNYLCYSTEINE SULFOXIDE LYASE"/>
    <property type="match status" value="1"/>
</dbReference>
<feature type="region of interest" description="Disordered" evidence="2">
    <location>
        <begin position="132"/>
        <end position="160"/>
    </location>
</feature>
<proteinExistence type="predicted"/>
<dbReference type="Gene3D" id="3.40.640.10">
    <property type="entry name" value="Type I PLP-dependent aspartate aminotransferase-like (Major domain)"/>
    <property type="match status" value="1"/>
</dbReference>
<protein>
    <recommendedName>
        <fullName evidence="5">Aminotransferase class V domain-containing protein</fullName>
    </recommendedName>
</protein>
<evidence type="ECO:0000256" key="1">
    <source>
        <dbReference type="ARBA" id="ARBA00022898"/>
    </source>
</evidence>
<dbReference type="AlphaFoldDB" id="A0A640KQY9"/>
<feature type="compositionally biased region" description="Basic and acidic residues" evidence="2">
    <location>
        <begin position="148"/>
        <end position="160"/>
    </location>
</feature>
<sequence length="618" mass="68954">MAHAPVLQNKGICPPVRWDSIRLPENLQAMLASSKERTLAADVSVFEGFGSFHSENVEDLMAVGEGGYKVPAHIPAFAIRILSKVEIARILRLPPEDAAHSTLLGRSLGRKRGRSEEMRCGGAVSAFELKNREESGTEDSAYSGVDHNSTDDGKDGDGDVRIDESHLSSVSLVGASNASVKYQVTEMASQAVDLCEFGKPFRCAHFSITPDMVFINHGAFGGTLAGAMLIKWLYEEHMEAEVVQFVDRELLPLIVYSIRGLSRFLHADPHQVVLLQNATFGLNCAMRMIDKDDVVAFFDTEYLAVYKMMYFRCKEVGSALHEVYLNRFLHDEEVMGDDTALTAEICRQLPTNCTTVVLDYVTSTSALCFPVFTHIIPALRQRGVRKIIVDGAHAPLQVELDFNSLPPESQPTVFVGNLHKWFSSPKSAGFFWVRAEDVERMHSVVLSHGAGEGLLSEFIWDGTRDYGTYLSIPAIVDFWEKQGHHRVREYCSHLLSSAAEMLTTAFQSRKVARHAPFMSLVELPEQLQDSVITAKYIQDSLHDIARVEVPVKQIEGRYYLRISAFVYNTPDEYIYLREAVLVVADKWAKSPQRKHLRAQRLSSHTTATAANDQLAAVL</sequence>
<dbReference type="Gene3D" id="3.90.1150.10">
    <property type="entry name" value="Aspartate Aminotransferase, domain 1"/>
    <property type="match status" value="1"/>
</dbReference>
<name>A0A640KQY9_LEITA</name>
<comment type="caution">
    <text evidence="3">The sequence shown here is derived from an EMBL/GenBank/DDBJ whole genome shotgun (WGS) entry which is preliminary data.</text>
</comment>
<keyword evidence="4" id="KW-1185">Reference proteome</keyword>
<gene>
    <name evidence="3" type="ORF">LtaPh_2802100</name>
</gene>
<dbReference type="InterPro" id="IPR015422">
    <property type="entry name" value="PyrdxlP-dep_Trfase_small"/>
</dbReference>